<feature type="repeat" description="ANK" evidence="3">
    <location>
        <begin position="534"/>
        <end position="566"/>
    </location>
</feature>
<evidence type="ECO:0000256" key="4">
    <source>
        <dbReference type="SAM" id="MobiDB-lite"/>
    </source>
</evidence>
<evidence type="ECO:0000313" key="5">
    <source>
        <dbReference type="EMBL" id="KIX93965.1"/>
    </source>
</evidence>
<feature type="repeat" description="ANK" evidence="3">
    <location>
        <begin position="366"/>
        <end position="398"/>
    </location>
</feature>
<dbReference type="PANTHER" id="PTHR24198">
    <property type="entry name" value="ANKYRIN REPEAT AND PROTEIN KINASE DOMAIN-CONTAINING PROTEIN"/>
    <property type="match status" value="1"/>
</dbReference>
<dbReference type="PROSITE" id="PS50088">
    <property type="entry name" value="ANK_REPEAT"/>
    <property type="match status" value="11"/>
</dbReference>
<dbReference type="OrthoDB" id="194358at2759"/>
<protein>
    <submittedName>
        <fullName evidence="5">Uncharacterized protein</fullName>
    </submittedName>
</protein>
<dbReference type="AlphaFoldDB" id="A0A0D2GWJ5"/>
<feature type="repeat" description="ANK" evidence="3">
    <location>
        <begin position="501"/>
        <end position="533"/>
    </location>
</feature>
<dbReference type="SUPFAM" id="SSF48403">
    <property type="entry name" value="Ankyrin repeat"/>
    <property type="match status" value="3"/>
</dbReference>
<name>A0A0D2GWJ5_9EURO</name>
<reference evidence="5 6" key="1">
    <citation type="submission" date="2015-01" db="EMBL/GenBank/DDBJ databases">
        <title>The Genome Sequence of Fonsecaea multimorphosa CBS 102226.</title>
        <authorList>
            <consortium name="The Broad Institute Genomics Platform"/>
            <person name="Cuomo C."/>
            <person name="de Hoog S."/>
            <person name="Gorbushina A."/>
            <person name="Stielow B."/>
            <person name="Teixiera M."/>
            <person name="Abouelleil A."/>
            <person name="Chapman S.B."/>
            <person name="Priest M."/>
            <person name="Young S.K."/>
            <person name="Wortman J."/>
            <person name="Nusbaum C."/>
            <person name="Birren B."/>
        </authorList>
    </citation>
    <scope>NUCLEOTIDE SEQUENCE [LARGE SCALE GENOMIC DNA]</scope>
    <source>
        <strain evidence="5 6">CBS 102226</strain>
    </source>
</reference>
<dbReference type="PANTHER" id="PTHR24198:SF165">
    <property type="entry name" value="ANKYRIN REPEAT-CONTAINING PROTEIN-RELATED"/>
    <property type="match status" value="1"/>
</dbReference>
<dbReference type="PROSITE" id="PS50297">
    <property type="entry name" value="ANK_REP_REGION"/>
    <property type="match status" value="8"/>
</dbReference>
<dbReference type="InterPro" id="IPR002110">
    <property type="entry name" value="Ankyrin_rpt"/>
</dbReference>
<dbReference type="GeneID" id="27716048"/>
<accession>A0A0D2GWJ5</accession>
<dbReference type="STRING" id="1442371.A0A0D2GWJ5"/>
<evidence type="ECO:0000256" key="2">
    <source>
        <dbReference type="ARBA" id="ARBA00023043"/>
    </source>
</evidence>
<sequence length="733" mass="79290">MNEAPPPYHAHDPSPNVRSTAAPVYELSTAVNLQPHVLEDTASPSQQPGLRDISPQEVEQSGFISATPYFELRPPSRPRPHDFFVHTIVVNPHASKETTPYPIRNSLFPLREVDEYDWTTFLNHLFPPVFGEGSSGSNQATRPSPTARTRQFSSSSLENAKSRPEELTELVDRLSLPPTKRSTSESGAVPNPSRLRRIRLETVVAQWNTGFFEPRGLKIILLFTEDSLQWEGDETPLHKAVGRGKESEVRRVLEHSSCDVEVRNKKGETALYRAVSQGDKSIVKLLLENNADPQARPPGANSPLQTAVISDRSSILKMLIEKSTAGLEEVTSAGETPLYLAVARGQTKNVTSLLEAGANPHARPVGKDTMLDLAVNRRDSSILELLLKSGSDPNQRNRDGDTPLNRFVATGSANMVRTLLEYGANPKAKDRKGDPPLSVAVHQGHSSIVALLLAREDVDSIIDSENSKGETPVYTAISRGHTSITEILLKNGADPNKRPPQGETVLNLAVSHGNSTLVNQLLDRGVDVNVANKSGDSPLSQAVVRGDSFMISLLLSAGADVNAVNSTAEPILYRAVSTGNAAVTALLLAHGAKSDVQSHNGEPALYRAVYRGDASISAMLLCYGADARGNSPTGESCLYRAVYLGNTQLVSLLLGRGANPDEANSSNGDSPLYRAVYRGDVSIAMMLLGKGANPTTPSFNNESPLQHAMRKNNKSMMQVLNNVSLRCSDMKRV</sequence>
<dbReference type="Proteomes" id="UP000053411">
    <property type="component" value="Unassembled WGS sequence"/>
</dbReference>
<dbReference type="RefSeq" id="XP_016628088.1">
    <property type="nucleotide sequence ID" value="XM_016780795.1"/>
</dbReference>
<keyword evidence="6" id="KW-1185">Reference proteome</keyword>
<feature type="repeat" description="ANK" evidence="3">
    <location>
        <begin position="232"/>
        <end position="265"/>
    </location>
</feature>
<feature type="region of interest" description="Disordered" evidence="4">
    <location>
        <begin position="132"/>
        <end position="191"/>
    </location>
</feature>
<evidence type="ECO:0000256" key="3">
    <source>
        <dbReference type="PROSITE-ProRule" id="PRU00023"/>
    </source>
</evidence>
<dbReference type="EMBL" id="KN848090">
    <property type="protein sequence ID" value="KIX93965.1"/>
    <property type="molecule type" value="Genomic_DNA"/>
</dbReference>
<feature type="repeat" description="ANK" evidence="3">
    <location>
        <begin position="266"/>
        <end position="298"/>
    </location>
</feature>
<feature type="repeat" description="ANK" evidence="3">
    <location>
        <begin position="633"/>
        <end position="665"/>
    </location>
</feature>
<feature type="compositionally biased region" description="Basic and acidic residues" evidence="4">
    <location>
        <begin position="160"/>
        <end position="172"/>
    </location>
</feature>
<feature type="repeat" description="ANK" evidence="3">
    <location>
        <begin position="333"/>
        <end position="365"/>
    </location>
</feature>
<dbReference type="Pfam" id="PF12796">
    <property type="entry name" value="Ank_2"/>
    <property type="match status" value="6"/>
</dbReference>
<dbReference type="InterPro" id="IPR036770">
    <property type="entry name" value="Ankyrin_rpt-contain_sf"/>
</dbReference>
<feature type="repeat" description="ANK" evidence="3">
    <location>
        <begin position="399"/>
        <end position="431"/>
    </location>
</feature>
<dbReference type="VEuPathDB" id="FungiDB:Z520_10302"/>
<evidence type="ECO:0000313" key="6">
    <source>
        <dbReference type="Proteomes" id="UP000053411"/>
    </source>
</evidence>
<dbReference type="Gene3D" id="1.25.40.20">
    <property type="entry name" value="Ankyrin repeat-containing domain"/>
    <property type="match status" value="2"/>
</dbReference>
<keyword evidence="2 3" id="KW-0040">ANK repeat</keyword>
<feature type="repeat" description="ANK" evidence="3">
    <location>
        <begin position="600"/>
        <end position="632"/>
    </location>
</feature>
<feature type="compositionally biased region" description="Polar residues" evidence="4">
    <location>
        <begin position="135"/>
        <end position="159"/>
    </location>
</feature>
<feature type="repeat" description="ANK" evidence="3">
    <location>
        <begin position="468"/>
        <end position="500"/>
    </location>
</feature>
<dbReference type="PRINTS" id="PR01415">
    <property type="entry name" value="ANKYRIN"/>
</dbReference>
<keyword evidence="1" id="KW-0677">Repeat</keyword>
<evidence type="ECO:0000256" key="1">
    <source>
        <dbReference type="ARBA" id="ARBA00022737"/>
    </source>
</evidence>
<dbReference type="SMART" id="SM00248">
    <property type="entry name" value="ANK"/>
    <property type="match status" value="15"/>
</dbReference>
<proteinExistence type="predicted"/>
<feature type="repeat" description="ANK" evidence="3">
    <location>
        <begin position="667"/>
        <end position="699"/>
    </location>
</feature>
<gene>
    <name evidence="5" type="ORF">Z520_10302</name>
</gene>
<organism evidence="5 6">
    <name type="scientific">Fonsecaea multimorphosa CBS 102226</name>
    <dbReference type="NCBI Taxonomy" id="1442371"/>
    <lineage>
        <taxon>Eukaryota</taxon>
        <taxon>Fungi</taxon>
        <taxon>Dikarya</taxon>
        <taxon>Ascomycota</taxon>
        <taxon>Pezizomycotina</taxon>
        <taxon>Eurotiomycetes</taxon>
        <taxon>Chaetothyriomycetidae</taxon>
        <taxon>Chaetothyriales</taxon>
        <taxon>Herpotrichiellaceae</taxon>
        <taxon>Fonsecaea</taxon>
    </lineage>
</organism>